<organism evidence="10">
    <name type="scientific">Aerophobetes bacterium</name>
    <dbReference type="NCBI Taxonomy" id="2030807"/>
    <lineage>
        <taxon>Bacteria</taxon>
        <taxon>Candidatus Aerophobota</taxon>
    </lineage>
</organism>
<evidence type="ECO:0000256" key="4">
    <source>
        <dbReference type="ARBA" id="ARBA00022741"/>
    </source>
</evidence>
<comment type="cofactor">
    <cofactor evidence="1">
        <name>Mg(2+)</name>
        <dbReference type="ChEBI" id="CHEBI:18420"/>
    </cofactor>
</comment>
<accession>A0A7V5LZ38</accession>
<evidence type="ECO:0000313" key="10">
    <source>
        <dbReference type="EMBL" id="HHF98671.1"/>
    </source>
</evidence>
<dbReference type="SUPFAM" id="SSF54919">
    <property type="entry name" value="Nucleoside diphosphate kinase, NDK"/>
    <property type="match status" value="2"/>
</dbReference>
<keyword evidence="3 8" id="KW-0808">Transferase</keyword>
<dbReference type="Gene3D" id="3.30.70.141">
    <property type="entry name" value="Nucleoside diphosphate kinase-like domain"/>
    <property type="match status" value="2"/>
</dbReference>
<dbReference type="Pfam" id="PF00334">
    <property type="entry name" value="NDK"/>
    <property type="match status" value="2"/>
</dbReference>
<evidence type="ECO:0000259" key="9">
    <source>
        <dbReference type="SMART" id="SM00562"/>
    </source>
</evidence>
<keyword evidence="6 8" id="KW-0067">ATP-binding</keyword>
<comment type="catalytic activity">
    <reaction evidence="8">
        <text>a 2'-deoxyribonucleoside 5'-diphosphate + ATP = a 2'-deoxyribonucleoside 5'-triphosphate + ADP</text>
        <dbReference type="Rhea" id="RHEA:44640"/>
        <dbReference type="ChEBI" id="CHEBI:30616"/>
        <dbReference type="ChEBI" id="CHEBI:61560"/>
        <dbReference type="ChEBI" id="CHEBI:73316"/>
        <dbReference type="ChEBI" id="CHEBI:456216"/>
        <dbReference type="EC" id="2.7.4.6"/>
    </reaction>
</comment>
<dbReference type="EC" id="2.7.4.6" evidence="8"/>
<keyword evidence="4 8" id="KW-0547">Nucleotide-binding</keyword>
<evidence type="ECO:0000256" key="5">
    <source>
        <dbReference type="ARBA" id="ARBA00022777"/>
    </source>
</evidence>
<protein>
    <recommendedName>
        <fullName evidence="8">Nucleoside diphosphate kinase</fullName>
        <ecNumber evidence="8">2.7.4.6</ecNumber>
    </recommendedName>
</protein>
<sequence length="388" mass="44148">MAKELGYVLINPYTIRKSRTGGVISRLLSWGRLSLVAARMFAPSEELIKEYAKVLVSSHKKDEKEKKIIKEIEKYLYKNYMPKNNGFKPRVMLLLFEGEDAVEELKRMVGHITRVSIGETIRGTYGDYIEEDGEIKYFEPAVLIGTSKSEVEKELKIWAKYSTKDGGLLKDVISYPPGVVPERTLVLIKPDSFQELSSKAGNIIDRFSQTGLFIVGAKVIRMGVKQAEEFYAPIKGRLAEKMKKALIKEIRYALQEKLDFEIPPGIEEKIAEELKTFKAACEFNKIVQFMTGRDPTKISPEEREKPGLEKCLALVYEGENAIKKIRKILGETNPEEAAPGTVRKDFGHDVIKNGAHASDSPESAEREMRIIKIEEDDINFWVKKYYPD</sequence>
<dbReference type="AlphaFoldDB" id="A0A7V5LZ38"/>
<comment type="caution">
    <text evidence="10">The sequence shown here is derived from an EMBL/GenBank/DDBJ whole genome shotgun (WGS) entry which is preliminary data.</text>
</comment>
<evidence type="ECO:0000256" key="1">
    <source>
        <dbReference type="ARBA" id="ARBA00001946"/>
    </source>
</evidence>
<dbReference type="PANTHER" id="PTHR11349">
    <property type="entry name" value="NUCLEOSIDE DIPHOSPHATE KINASE"/>
    <property type="match status" value="1"/>
</dbReference>
<gene>
    <name evidence="10" type="ORF">ENL39_04205</name>
</gene>
<dbReference type="InterPro" id="IPR023005">
    <property type="entry name" value="Nucleoside_diP_kinase_AS"/>
</dbReference>
<comment type="caution">
    <text evidence="7">Lacks conserved residue(s) required for the propagation of feature annotation.</text>
</comment>
<dbReference type="GO" id="GO:0004550">
    <property type="term" value="F:nucleoside diphosphate kinase activity"/>
    <property type="evidence" value="ECO:0007669"/>
    <property type="project" value="UniProtKB-EC"/>
</dbReference>
<name>A0A7V5LZ38_UNCAE</name>
<dbReference type="EMBL" id="DRTT01000115">
    <property type="protein sequence ID" value="HHF98671.1"/>
    <property type="molecule type" value="Genomic_DNA"/>
</dbReference>
<keyword evidence="5 8" id="KW-0418">Kinase</keyword>
<dbReference type="Proteomes" id="UP000886070">
    <property type="component" value="Unassembled WGS sequence"/>
</dbReference>
<proteinExistence type="inferred from homology"/>
<comment type="similarity">
    <text evidence="2 7">Belongs to the NDK family.</text>
</comment>
<evidence type="ECO:0000256" key="6">
    <source>
        <dbReference type="ARBA" id="ARBA00022840"/>
    </source>
</evidence>
<evidence type="ECO:0000256" key="8">
    <source>
        <dbReference type="RuleBase" id="RU004013"/>
    </source>
</evidence>
<dbReference type="SMART" id="SM00562">
    <property type="entry name" value="NDK"/>
    <property type="match status" value="1"/>
</dbReference>
<dbReference type="InterPro" id="IPR036850">
    <property type="entry name" value="NDK-like_dom_sf"/>
</dbReference>
<feature type="domain" description="Nucleoside diphosphate kinase-like" evidence="9">
    <location>
        <begin position="181"/>
        <end position="379"/>
    </location>
</feature>
<dbReference type="PROSITE" id="PS00469">
    <property type="entry name" value="NDPK"/>
    <property type="match status" value="1"/>
</dbReference>
<reference evidence="10" key="1">
    <citation type="journal article" date="2020" name="mSystems">
        <title>Genome- and Community-Level Interaction Insights into Carbon Utilization and Element Cycling Functions of Hydrothermarchaeota in Hydrothermal Sediment.</title>
        <authorList>
            <person name="Zhou Z."/>
            <person name="Liu Y."/>
            <person name="Xu W."/>
            <person name="Pan J."/>
            <person name="Luo Z.H."/>
            <person name="Li M."/>
        </authorList>
    </citation>
    <scope>NUCLEOTIDE SEQUENCE [LARGE SCALE GENOMIC DNA]</scope>
    <source>
        <strain evidence="10">HyVt-92</strain>
    </source>
</reference>
<dbReference type="PROSITE" id="PS51374">
    <property type="entry name" value="NDPK_LIKE"/>
    <property type="match status" value="1"/>
</dbReference>
<evidence type="ECO:0000256" key="3">
    <source>
        <dbReference type="ARBA" id="ARBA00022679"/>
    </source>
</evidence>
<dbReference type="InterPro" id="IPR034907">
    <property type="entry name" value="NDK-like_dom"/>
</dbReference>
<evidence type="ECO:0000256" key="2">
    <source>
        <dbReference type="ARBA" id="ARBA00008142"/>
    </source>
</evidence>
<dbReference type="GO" id="GO:0005524">
    <property type="term" value="F:ATP binding"/>
    <property type="evidence" value="ECO:0007669"/>
    <property type="project" value="UniProtKB-KW"/>
</dbReference>
<evidence type="ECO:0000256" key="7">
    <source>
        <dbReference type="PROSITE-ProRule" id="PRU00706"/>
    </source>
</evidence>